<evidence type="ECO:0000259" key="1">
    <source>
        <dbReference type="PROSITE" id="PS50202"/>
    </source>
</evidence>
<dbReference type="AlphaFoldDB" id="A0A183DTH6"/>
<dbReference type="InterPro" id="IPR013783">
    <property type="entry name" value="Ig-like_fold"/>
</dbReference>
<dbReference type="PANTHER" id="PTHR22947">
    <property type="entry name" value="MAJOR SPERM PROTEIN"/>
    <property type="match status" value="1"/>
</dbReference>
<dbReference type="Pfam" id="PF00635">
    <property type="entry name" value="Motile_Sperm"/>
    <property type="match status" value="1"/>
</dbReference>
<dbReference type="WBParaSite" id="GPUH_0001203101-mRNA-1">
    <property type="protein sequence ID" value="GPUH_0001203101-mRNA-1"/>
    <property type="gene ID" value="GPUH_0001203101"/>
</dbReference>
<dbReference type="InterPro" id="IPR000535">
    <property type="entry name" value="MSP_dom"/>
</dbReference>
<sequence>LIVEPKDLRWSGKAGYQAVYLQNATNDRLAIKAKCSDTKLYYVNPVFGFIEPGETMKVDVVRQKAAPKIDKIIFVTVHATKDDLLPKPLFKGPEESQKTAMLPLLVARAM</sequence>
<dbReference type="PANTHER" id="PTHR22947:SF12">
    <property type="entry name" value="MAJOR SPERM PROTEIN"/>
    <property type="match status" value="1"/>
</dbReference>
<reference evidence="2" key="1">
    <citation type="submission" date="2016-06" db="UniProtKB">
        <authorList>
            <consortium name="WormBaseParasite"/>
        </authorList>
    </citation>
    <scope>IDENTIFICATION</scope>
</reference>
<accession>A0A183DTH6</accession>
<organism evidence="2">
    <name type="scientific">Gongylonema pulchrum</name>
    <dbReference type="NCBI Taxonomy" id="637853"/>
    <lineage>
        <taxon>Eukaryota</taxon>
        <taxon>Metazoa</taxon>
        <taxon>Ecdysozoa</taxon>
        <taxon>Nematoda</taxon>
        <taxon>Chromadorea</taxon>
        <taxon>Rhabditida</taxon>
        <taxon>Spirurina</taxon>
        <taxon>Spiruromorpha</taxon>
        <taxon>Spiruroidea</taxon>
        <taxon>Gongylonematidae</taxon>
        <taxon>Gongylonema</taxon>
    </lineage>
</organism>
<dbReference type="Gene3D" id="2.60.40.10">
    <property type="entry name" value="Immunoglobulins"/>
    <property type="match status" value="1"/>
</dbReference>
<feature type="domain" description="MSP" evidence="1">
    <location>
        <begin position="1"/>
        <end position="110"/>
    </location>
</feature>
<dbReference type="InterPro" id="IPR051774">
    <property type="entry name" value="Sperm-specific_class_P"/>
</dbReference>
<protein>
    <submittedName>
        <fullName evidence="2">MSP domain-containing protein</fullName>
    </submittedName>
</protein>
<evidence type="ECO:0000313" key="2">
    <source>
        <dbReference type="WBParaSite" id="GPUH_0001203101-mRNA-1"/>
    </source>
</evidence>
<name>A0A183DTH6_9BILA</name>
<dbReference type="InterPro" id="IPR008962">
    <property type="entry name" value="PapD-like_sf"/>
</dbReference>
<proteinExistence type="predicted"/>
<dbReference type="PROSITE" id="PS50202">
    <property type="entry name" value="MSP"/>
    <property type="match status" value="1"/>
</dbReference>
<dbReference type="SUPFAM" id="SSF49354">
    <property type="entry name" value="PapD-like"/>
    <property type="match status" value="1"/>
</dbReference>